<feature type="region of interest" description="Disordered" evidence="1">
    <location>
        <begin position="33"/>
        <end position="109"/>
    </location>
</feature>
<evidence type="ECO:0000256" key="1">
    <source>
        <dbReference type="SAM" id="MobiDB-lite"/>
    </source>
</evidence>
<gene>
    <name evidence="3" type="ORF">OFUS_LOCUS11690</name>
</gene>
<evidence type="ECO:0000256" key="2">
    <source>
        <dbReference type="SAM" id="SignalP"/>
    </source>
</evidence>
<organism evidence="3 4">
    <name type="scientific">Owenia fusiformis</name>
    <name type="common">Polychaete worm</name>
    <dbReference type="NCBI Taxonomy" id="6347"/>
    <lineage>
        <taxon>Eukaryota</taxon>
        <taxon>Metazoa</taxon>
        <taxon>Spiralia</taxon>
        <taxon>Lophotrochozoa</taxon>
        <taxon>Annelida</taxon>
        <taxon>Polychaeta</taxon>
        <taxon>Sedentaria</taxon>
        <taxon>Canalipalpata</taxon>
        <taxon>Sabellida</taxon>
        <taxon>Oweniida</taxon>
        <taxon>Oweniidae</taxon>
        <taxon>Owenia</taxon>
    </lineage>
</organism>
<keyword evidence="4" id="KW-1185">Reference proteome</keyword>
<feature type="compositionally biased region" description="Pro residues" evidence="1">
    <location>
        <begin position="46"/>
        <end position="105"/>
    </location>
</feature>
<sequence length="197" mass="22652">MVTLKILLGILVIFVIIQAELLKADDVEIDREIRGRPGRKGHRIRPPPPTSKPPPPPPTGETKPPPIRGAKPPRPPLPIRGAKPPRPPLPTRGTKPPPTDPPSGIPPKKILEADAARDKPEQKAKATFSTRPWSLDWRCWGCWSGWWPYHRRCYLCWLTFPNPLLPWRCSWWCFYGSFGTPWPYWHCWNCWWSPVGK</sequence>
<feature type="chain" id="PRO_5035786312" evidence="2">
    <location>
        <begin position="20"/>
        <end position="197"/>
    </location>
</feature>
<dbReference type="Proteomes" id="UP000749559">
    <property type="component" value="Unassembled WGS sequence"/>
</dbReference>
<protein>
    <submittedName>
        <fullName evidence="3">Uncharacterized protein</fullName>
    </submittedName>
</protein>
<reference evidence="3" key="1">
    <citation type="submission" date="2022-03" db="EMBL/GenBank/DDBJ databases">
        <authorList>
            <person name="Martin C."/>
        </authorList>
    </citation>
    <scope>NUCLEOTIDE SEQUENCE</scope>
</reference>
<feature type="signal peptide" evidence="2">
    <location>
        <begin position="1"/>
        <end position="19"/>
    </location>
</feature>
<evidence type="ECO:0000313" key="4">
    <source>
        <dbReference type="Proteomes" id="UP000749559"/>
    </source>
</evidence>
<dbReference type="AlphaFoldDB" id="A0A8S4NY41"/>
<name>A0A8S4NY41_OWEFU</name>
<proteinExistence type="predicted"/>
<feature type="compositionally biased region" description="Basic residues" evidence="1">
    <location>
        <begin position="36"/>
        <end position="45"/>
    </location>
</feature>
<dbReference type="EMBL" id="CAIIXF020000006">
    <property type="protein sequence ID" value="CAH1785670.1"/>
    <property type="molecule type" value="Genomic_DNA"/>
</dbReference>
<evidence type="ECO:0000313" key="3">
    <source>
        <dbReference type="EMBL" id="CAH1785670.1"/>
    </source>
</evidence>
<accession>A0A8S4NY41</accession>
<keyword evidence="2" id="KW-0732">Signal</keyword>
<comment type="caution">
    <text evidence="3">The sequence shown here is derived from an EMBL/GenBank/DDBJ whole genome shotgun (WGS) entry which is preliminary data.</text>
</comment>